<dbReference type="GO" id="GO:0005524">
    <property type="term" value="F:ATP binding"/>
    <property type="evidence" value="ECO:0007669"/>
    <property type="project" value="UniProtKB-KW"/>
</dbReference>
<dbReference type="Gene3D" id="3.40.50.300">
    <property type="entry name" value="P-loop containing nucleotide triphosphate hydrolases"/>
    <property type="match status" value="1"/>
</dbReference>
<gene>
    <name evidence="1" type="ORF">RVF87_14985</name>
</gene>
<protein>
    <submittedName>
        <fullName evidence="1">ATP-binding protein</fullName>
    </submittedName>
</protein>
<sequence>MNDHPGQHRLARVQVINWGTFDGYHQFPVARRGFLITGNSGSGKSTLLDGISAVLMPAGSVKFNAAAQESERSGRNLISYIRGAWRRDTDADSDALVSSYLRAGATVSAIALTYRTDDDASPVTLIKLMHLGRGKNSASDVSHLHVLVDDDFDLTDLVGYLTSGIDTRAIRKRWPSAEINPSYSPFARKFRSRLGIST</sequence>
<evidence type="ECO:0000313" key="1">
    <source>
        <dbReference type="EMBL" id="WYY06366.1"/>
    </source>
</evidence>
<name>A0ABZ2TY77_9ACTN</name>
<dbReference type="CDD" id="cd00267">
    <property type="entry name" value="ABC_ATPase"/>
    <property type="match status" value="1"/>
</dbReference>
<dbReference type="SUPFAM" id="SSF52540">
    <property type="entry name" value="P-loop containing nucleoside triphosphate hydrolases"/>
    <property type="match status" value="1"/>
</dbReference>
<dbReference type="Pfam" id="PF13555">
    <property type="entry name" value="AAA_29"/>
    <property type="match status" value="1"/>
</dbReference>
<keyword evidence="1" id="KW-0067">ATP-binding</keyword>
<accession>A0ABZ2TY77</accession>
<proteinExistence type="predicted"/>
<keyword evidence="2" id="KW-1185">Reference proteome</keyword>
<evidence type="ECO:0000313" key="2">
    <source>
        <dbReference type="Proteomes" id="UP001479933"/>
    </source>
</evidence>
<reference evidence="1 2" key="1">
    <citation type="journal article" date="2023" name="Virus Evol.">
        <title>Computational host range prediction-The good, the bad, and the ugly.</title>
        <authorList>
            <person name="Howell A.A."/>
            <person name="Versoza C.J."/>
            <person name="Pfeifer S.P."/>
        </authorList>
    </citation>
    <scope>NUCLEOTIDE SEQUENCE [LARGE SCALE GENOMIC DNA]</scope>
    <source>
        <strain evidence="1 2">1610/1b</strain>
    </source>
</reference>
<dbReference type="Proteomes" id="UP001479933">
    <property type="component" value="Chromosome"/>
</dbReference>
<dbReference type="RefSeq" id="WP_244885289.1">
    <property type="nucleotide sequence ID" value="NZ_CP136137.1"/>
</dbReference>
<dbReference type="InterPro" id="IPR027417">
    <property type="entry name" value="P-loop_NTPase"/>
</dbReference>
<keyword evidence="1" id="KW-0547">Nucleotide-binding</keyword>
<organism evidence="1 2">
    <name type="scientific">Gordonia hydrophobica</name>
    <dbReference type="NCBI Taxonomy" id="40516"/>
    <lineage>
        <taxon>Bacteria</taxon>
        <taxon>Bacillati</taxon>
        <taxon>Actinomycetota</taxon>
        <taxon>Actinomycetes</taxon>
        <taxon>Mycobacteriales</taxon>
        <taxon>Gordoniaceae</taxon>
        <taxon>Gordonia</taxon>
    </lineage>
</organism>
<dbReference type="EMBL" id="CP136137">
    <property type="protein sequence ID" value="WYY06366.1"/>
    <property type="molecule type" value="Genomic_DNA"/>
</dbReference>